<reference evidence="1 2" key="1">
    <citation type="submission" date="2019-06" db="EMBL/GenBank/DDBJ databases">
        <authorList>
            <person name="Jiang L."/>
        </authorList>
    </citation>
    <scope>NUCLEOTIDE SEQUENCE [LARGE SCALE GENOMIC DNA]</scope>
    <source>
        <strain evidence="1 2">YIM 48858</strain>
    </source>
</reference>
<dbReference type="AlphaFoldDB" id="A0A5C4NAX5"/>
<protein>
    <recommendedName>
        <fullName evidence="3">Bacterial bifunctional deaminase-reductase C-terminal domain-containing protein</fullName>
    </recommendedName>
</protein>
<evidence type="ECO:0000313" key="1">
    <source>
        <dbReference type="EMBL" id="TNC61420.1"/>
    </source>
</evidence>
<accession>A0A5C4NAX5</accession>
<name>A0A5C4NAX5_9RHOB</name>
<organism evidence="1 2">
    <name type="scientific">Rubellimicrobium roseum</name>
    <dbReference type="NCBI Taxonomy" id="687525"/>
    <lineage>
        <taxon>Bacteria</taxon>
        <taxon>Pseudomonadati</taxon>
        <taxon>Pseudomonadota</taxon>
        <taxon>Alphaproteobacteria</taxon>
        <taxon>Rhodobacterales</taxon>
        <taxon>Roseobacteraceae</taxon>
        <taxon>Rubellimicrobium</taxon>
    </lineage>
</organism>
<proteinExistence type="predicted"/>
<keyword evidence="2" id="KW-1185">Reference proteome</keyword>
<evidence type="ECO:0000313" key="2">
    <source>
        <dbReference type="Proteomes" id="UP000305709"/>
    </source>
</evidence>
<dbReference type="Proteomes" id="UP000305709">
    <property type="component" value="Unassembled WGS sequence"/>
</dbReference>
<dbReference type="InterPro" id="IPR024072">
    <property type="entry name" value="DHFR-like_dom_sf"/>
</dbReference>
<comment type="caution">
    <text evidence="1">The sequence shown here is derived from an EMBL/GenBank/DDBJ whole genome shotgun (WGS) entry which is preliminary data.</text>
</comment>
<sequence>MEDSWTGRWGGNPLYHALTFILTHHPRDPIVMEGGTTFQFVRGEIHAAMERARDSADDRDVKIGDGVSMVRQYLQAGLISEAYFAFCPVLLGRDEAMFEGLDLPELGYRMIETVPTGSPRTSSSAARRPACHQLQASGDLRQRRECRLHGKRRIRRL</sequence>
<gene>
    <name evidence="1" type="ORF">FHG71_21185</name>
</gene>
<dbReference type="Gene3D" id="3.40.430.10">
    <property type="entry name" value="Dihydrofolate Reductase, subunit A"/>
    <property type="match status" value="1"/>
</dbReference>
<evidence type="ECO:0008006" key="3">
    <source>
        <dbReference type="Google" id="ProtNLM"/>
    </source>
</evidence>
<dbReference type="SUPFAM" id="SSF53597">
    <property type="entry name" value="Dihydrofolate reductase-like"/>
    <property type="match status" value="1"/>
</dbReference>
<dbReference type="EMBL" id="VDFV01000067">
    <property type="protein sequence ID" value="TNC61420.1"/>
    <property type="molecule type" value="Genomic_DNA"/>
</dbReference>
<dbReference type="OrthoDB" id="2313602at2"/>